<dbReference type="RefSeq" id="WP_189686791.1">
    <property type="nucleotide sequence ID" value="NZ_BMYK01000004.1"/>
</dbReference>
<name>A0ABQ3FZR2_9BURK</name>
<protein>
    <recommendedName>
        <fullName evidence="4">PilN domain-containing protein</fullName>
    </recommendedName>
</protein>
<keyword evidence="1" id="KW-0812">Transmembrane</keyword>
<dbReference type="EMBL" id="BMYK01000004">
    <property type="protein sequence ID" value="GHC79097.1"/>
    <property type="molecule type" value="Genomic_DNA"/>
</dbReference>
<evidence type="ECO:0008006" key="4">
    <source>
        <dbReference type="Google" id="ProtNLM"/>
    </source>
</evidence>
<organism evidence="2 3">
    <name type="scientific">Pseudorhodoferax aquiterrae</name>
    <dbReference type="NCBI Taxonomy" id="747304"/>
    <lineage>
        <taxon>Bacteria</taxon>
        <taxon>Pseudomonadati</taxon>
        <taxon>Pseudomonadota</taxon>
        <taxon>Betaproteobacteria</taxon>
        <taxon>Burkholderiales</taxon>
        <taxon>Comamonadaceae</taxon>
    </lineage>
</organism>
<dbReference type="InterPro" id="IPR007813">
    <property type="entry name" value="PilN"/>
</dbReference>
<proteinExistence type="predicted"/>
<dbReference type="Pfam" id="PF05137">
    <property type="entry name" value="PilN"/>
    <property type="match status" value="1"/>
</dbReference>
<dbReference type="Proteomes" id="UP000626210">
    <property type="component" value="Unassembled WGS sequence"/>
</dbReference>
<evidence type="ECO:0000256" key="1">
    <source>
        <dbReference type="SAM" id="Phobius"/>
    </source>
</evidence>
<evidence type="ECO:0000313" key="3">
    <source>
        <dbReference type="Proteomes" id="UP000626210"/>
    </source>
</evidence>
<dbReference type="PROSITE" id="PS51257">
    <property type="entry name" value="PROKAR_LIPOPROTEIN"/>
    <property type="match status" value="1"/>
</dbReference>
<keyword evidence="3" id="KW-1185">Reference proteome</keyword>
<feature type="transmembrane region" description="Helical" evidence="1">
    <location>
        <begin position="20"/>
        <end position="37"/>
    </location>
</feature>
<evidence type="ECO:0000313" key="2">
    <source>
        <dbReference type="EMBL" id="GHC79097.1"/>
    </source>
</evidence>
<sequence>MALRAPELEFLPPSPWARWWGHGVLALGLAACALVGLRHGQALDAQAVARARLQPQTGSAARAVPPALAAETAAAQAVAATLAVPWDAWFRALEAVEVPGVFLTALQPEGGSRRARLGGHAADLAQVLAYMARLERQPGFRQVLLVEHALQEDAATPALRFTLTAEWEGP</sequence>
<gene>
    <name evidence="2" type="ORF">GCM10007320_20100</name>
</gene>
<comment type="caution">
    <text evidence="2">The sequence shown here is derived from an EMBL/GenBank/DDBJ whole genome shotgun (WGS) entry which is preliminary data.</text>
</comment>
<keyword evidence="1" id="KW-1133">Transmembrane helix</keyword>
<keyword evidence="1" id="KW-0472">Membrane</keyword>
<reference evidence="3" key="1">
    <citation type="journal article" date="2019" name="Int. J. Syst. Evol. Microbiol.">
        <title>The Global Catalogue of Microorganisms (GCM) 10K type strain sequencing project: providing services to taxonomists for standard genome sequencing and annotation.</title>
        <authorList>
            <consortium name="The Broad Institute Genomics Platform"/>
            <consortium name="The Broad Institute Genome Sequencing Center for Infectious Disease"/>
            <person name="Wu L."/>
            <person name="Ma J."/>
        </authorList>
    </citation>
    <scope>NUCLEOTIDE SEQUENCE [LARGE SCALE GENOMIC DNA]</scope>
    <source>
        <strain evidence="3">KCTC 23314</strain>
    </source>
</reference>
<accession>A0ABQ3FZR2</accession>